<name>A0ABW0S1W7_9BURK</name>
<evidence type="ECO:0000259" key="3">
    <source>
        <dbReference type="PROSITE" id="PS50405"/>
    </source>
</evidence>
<dbReference type="SUPFAM" id="SSF47616">
    <property type="entry name" value="GST C-terminal domain-like"/>
    <property type="match status" value="1"/>
</dbReference>
<dbReference type="InterPro" id="IPR004046">
    <property type="entry name" value="GST_C"/>
</dbReference>
<dbReference type="PROSITE" id="PS50405">
    <property type="entry name" value="GST_CTER"/>
    <property type="match status" value="1"/>
</dbReference>
<dbReference type="SFLD" id="SFLDG00358">
    <property type="entry name" value="Main_(cytGST)"/>
    <property type="match status" value="1"/>
</dbReference>
<dbReference type="InterPro" id="IPR010987">
    <property type="entry name" value="Glutathione-S-Trfase_C-like"/>
</dbReference>
<dbReference type="InterPro" id="IPR004045">
    <property type="entry name" value="Glutathione_S-Trfase_N"/>
</dbReference>
<dbReference type="SFLD" id="SFLDG01150">
    <property type="entry name" value="Main.1:_Beta-like"/>
    <property type="match status" value="1"/>
</dbReference>
<evidence type="ECO:0000256" key="1">
    <source>
        <dbReference type="ARBA" id="ARBA00011738"/>
    </source>
</evidence>
<dbReference type="CDD" id="cd00570">
    <property type="entry name" value="GST_N_family"/>
    <property type="match status" value="1"/>
</dbReference>
<dbReference type="PANTHER" id="PTHR43969:SF9">
    <property type="entry name" value="GLUTATHIONE S TRANSFERASE D10, ISOFORM A-RELATED"/>
    <property type="match status" value="1"/>
</dbReference>
<accession>A0ABW0S1W7</accession>
<dbReference type="PANTHER" id="PTHR43969">
    <property type="entry name" value="GLUTATHIONE S TRANSFERASE D10, ISOFORM A-RELATED"/>
    <property type="match status" value="1"/>
</dbReference>
<dbReference type="PROSITE" id="PS50404">
    <property type="entry name" value="GST_NTER"/>
    <property type="match status" value="1"/>
</dbReference>
<dbReference type="SFLD" id="SFLDS00019">
    <property type="entry name" value="Glutathione_Transferase_(cytos"/>
    <property type="match status" value="1"/>
</dbReference>
<dbReference type="InterPro" id="IPR036249">
    <property type="entry name" value="Thioredoxin-like_sf"/>
</dbReference>
<sequence length="205" mass="23402">MQLYYHPYSSNARRVLMAADHLGIRLDLVECNLMSEADRRRLMEINDNNKIPVLIDDGFVLWESCAIMQYLADSKAGQTVYPTDPLGRADVNRWMFWACQHFAPAIGTIAWENVWKKMVTGQDADVDELARGAADLARAAAVLDKHLARRRWLAWDGVTLADYAVAASLMVRERARLPLDDYPHLLAWFERVQALPAWANTESVW</sequence>
<organism evidence="4 5">
    <name type="scientific">Massilia aerilata</name>
    <dbReference type="NCBI Taxonomy" id="453817"/>
    <lineage>
        <taxon>Bacteria</taxon>
        <taxon>Pseudomonadati</taxon>
        <taxon>Pseudomonadota</taxon>
        <taxon>Betaproteobacteria</taxon>
        <taxon>Burkholderiales</taxon>
        <taxon>Oxalobacteraceae</taxon>
        <taxon>Telluria group</taxon>
        <taxon>Massilia</taxon>
    </lineage>
</organism>
<dbReference type="Pfam" id="PF13417">
    <property type="entry name" value="GST_N_3"/>
    <property type="match status" value="1"/>
</dbReference>
<comment type="subunit">
    <text evidence="1">Homodimer.</text>
</comment>
<dbReference type="RefSeq" id="WP_379774247.1">
    <property type="nucleotide sequence ID" value="NZ_JBHSMZ010000016.1"/>
</dbReference>
<evidence type="ECO:0000313" key="4">
    <source>
        <dbReference type="EMBL" id="MFC5550923.1"/>
    </source>
</evidence>
<dbReference type="InterPro" id="IPR036282">
    <property type="entry name" value="Glutathione-S-Trfase_C_sf"/>
</dbReference>
<dbReference type="EMBL" id="JBHSMZ010000016">
    <property type="protein sequence ID" value="MFC5550923.1"/>
    <property type="molecule type" value="Genomic_DNA"/>
</dbReference>
<proteinExistence type="predicted"/>
<protein>
    <submittedName>
        <fullName evidence="4">Glutathione S-transferase family protein</fullName>
    </submittedName>
</protein>
<evidence type="ECO:0000259" key="2">
    <source>
        <dbReference type="PROSITE" id="PS50404"/>
    </source>
</evidence>
<evidence type="ECO:0000313" key="5">
    <source>
        <dbReference type="Proteomes" id="UP001596086"/>
    </source>
</evidence>
<dbReference type="Pfam" id="PF00043">
    <property type="entry name" value="GST_C"/>
    <property type="match status" value="1"/>
</dbReference>
<dbReference type="Proteomes" id="UP001596086">
    <property type="component" value="Unassembled WGS sequence"/>
</dbReference>
<keyword evidence="5" id="KW-1185">Reference proteome</keyword>
<dbReference type="SUPFAM" id="SSF52833">
    <property type="entry name" value="Thioredoxin-like"/>
    <property type="match status" value="1"/>
</dbReference>
<dbReference type="InterPro" id="IPR040079">
    <property type="entry name" value="Glutathione_S-Trfase"/>
</dbReference>
<feature type="domain" description="GST N-terminal" evidence="2">
    <location>
        <begin position="1"/>
        <end position="79"/>
    </location>
</feature>
<feature type="domain" description="GST C-terminal" evidence="3">
    <location>
        <begin position="84"/>
        <end position="205"/>
    </location>
</feature>
<dbReference type="Gene3D" id="3.40.30.10">
    <property type="entry name" value="Glutaredoxin"/>
    <property type="match status" value="1"/>
</dbReference>
<comment type="caution">
    <text evidence="4">The sequence shown here is derived from an EMBL/GenBank/DDBJ whole genome shotgun (WGS) entry which is preliminary data.</text>
</comment>
<gene>
    <name evidence="4" type="ORF">ACFPO9_20595</name>
</gene>
<dbReference type="Gene3D" id="1.20.1050.10">
    <property type="match status" value="1"/>
</dbReference>
<reference evidence="5" key="1">
    <citation type="journal article" date="2019" name="Int. J. Syst. Evol. Microbiol.">
        <title>The Global Catalogue of Microorganisms (GCM) 10K type strain sequencing project: providing services to taxonomists for standard genome sequencing and annotation.</title>
        <authorList>
            <consortium name="The Broad Institute Genomics Platform"/>
            <consortium name="The Broad Institute Genome Sequencing Center for Infectious Disease"/>
            <person name="Wu L."/>
            <person name="Ma J."/>
        </authorList>
    </citation>
    <scope>NUCLEOTIDE SEQUENCE [LARGE SCALE GENOMIC DNA]</scope>
    <source>
        <strain evidence="5">CGMCC 4.5798</strain>
    </source>
</reference>